<dbReference type="OrthoDB" id="5197868at2"/>
<protein>
    <recommendedName>
        <fullName evidence="2">Putative zinc-finger domain-containing protein</fullName>
    </recommendedName>
</protein>
<evidence type="ECO:0000259" key="2">
    <source>
        <dbReference type="Pfam" id="PF13490"/>
    </source>
</evidence>
<keyword evidence="1" id="KW-0472">Membrane</keyword>
<feature type="domain" description="Putative zinc-finger" evidence="2">
    <location>
        <begin position="3"/>
        <end position="37"/>
    </location>
</feature>
<keyword evidence="4" id="KW-1185">Reference proteome</keyword>
<dbReference type="Pfam" id="PF13490">
    <property type="entry name" value="zf-HC2"/>
    <property type="match status" value="1"/>
</dbReference>
<dbReference type="RefSeq" id="WP_123932557.1">
    <property type="nucleotide sequence ID" value="NZ_JBPSDP010000020.1"/>
</dbReference>
<evidence type="ECO:0000256" key="1">
    <source>
        <dbReference type="SAM" id="Phobius"/>
    </source>
</evidence>
<organism evidence="3 4">
    <name type="scientific">Gordonia oryzae</name>
    <dbReference type="NCBI Taxonomy" id="2487349"/>
    <lineage>
        <taxon>Bacteria</taxon>
        <taxon>Bacillati</taxon>
        <taxon>Actinomycetota</taxon>
        <taxon>Actinomycetes</taxon>
        <taxon>Mycobacteriales</taxon>
        <taxon>Gordoniaceae</taxon>
        <taxon>Gordonia</taxon>
    </lineage>
</organism>
<feature type="transmembrane region" description="Helical" evidence="1">
    <location>
        <begin position="118"/>
        <end position="135"/>
    </location>
</feature>
<name>A0A3N4G6N8_9ACTN</name>
<evidence type="ECO:0000313" key="3">
    <source>
        <dbReference type="EMBL" id="RPA57057.1"/>
    </source>
</evidence>
<sequence length="139" mass="14795">MRCEVAREALSARVDGERETVPSARVDEHVAGCADCAQWYQALQRFTIPEIGEPLRVVRGDDGPDLVEMMLAARADAAAPPERGIENSSRTWWLMAGGAAFASGALAVSAVVTHGSMVTIGLFVAAMLVTVGLTVRARR</sequence>
<dbReference type="Proteomes" id="UP000267536">
    <property type="component" value="Unassembled WGS sequence"/>
</dbReference>
<evidence type="ECO:0000313" key="4">
    <source>
        <dbReference type="Proteomes" id="UP000267536"/>
    </source>
</evidence>
<keyword evidence="1" id="KW-1133">Transmembrane helix</keyword>
<keyword evidence="1" id="KW-0812">Transmembrane</keyword>
<proteinExistence type="predicted"/>
<dbReference type="AlphaFoldDB" id="A0A3N4G6N8"/>
<reference evidence="3 4" key="1">
    <citation type="submission" date="2018-11" db="EMBL/GenBank/DDBJ databases">
        <title>Draft genome sequence of Gordonia sp. RS15-1S isolated from rice stems.</title>
        <authorList>
            <person name="Muangham S."/>
        </authorList>
    </citation>
    <scope>NUCLEOTIDE SEQUENCE [LARGE SCALE GENOMIC DNA]</scope>
    <source>
        <strain evidence="3 4">RS15-1S</strain>
    </source>
</reference>
<feature type="transmembrane region" description="Helical" evidence="1">
    <location>
        <begin position="92"/>
        <end position="112"/>
    </location>
</feature>
<dbReference type="InterPro" id="IPR027383">
    <property type="entry name" value="Znf_put"/>
</dbReference>
<accession>A0A3N4G6N8</accession>
<gene>
    <name evidence="3" type="ORF">EF294_19470</name>
</gene>
<comment type="caution">
    <text evidence="3">The sequence shown here is derived from an EMBL/GenBank/DDBJ whole genome shotgun (WGS) entry which is preliminary data.</text>
</comment>
<dbReference type="EMBL" id="RKMH01000019">
    <property type="protein sequence ID" value="RPA57057.1"/>
    <property type="molecule type" value="Genomic_DNA"/>
</dbReference>